<reference evidence="1 2" key="1">
    <citation type="submission" date="2023-08" db="EMBL/GenBank/DDBJ databases">
        <title>A Necator americanus chromosomal reference genome.</title>
        <authorList>
            <person name="Ilik V."/>
            <person name="Petrzelkova K.J."/>
            <person name="Pardy F."/>
            <person name="Fuh T."/>
            <person name="Niatou-Singa F.S."/>
            <person name="Gouil Q."/>
            <person name="Baker L."/>
            <person name="Ritchie M.E."/>
            <person name="Jex A.R."/>
            <person name="Gazzola D."/>
            <person name="Li H."/>
            <person name="Toshio Fujiwara R."/>
            <person name="Zhan B."/>
            <person name="Aroian R.V."/>
            <person name="Pafco B."/>
            <person name="Schwarz E.M."/>
        </authorList>
    </citation>
    <scope>NUCLEOTIDE SEQUENCE [LARGE SCALE GENOMIC DNA]</scope>
    <source>
        <strain evidence="1 2">Aroian</strain>
        <tissue evidence="1">Whole animal</tissue>
    </source>
</reference>
<keyword evidence="2" id="KW-1185">Reference proteome</keyword>
<sequence length="85" mass="9472">MDLEKFYREDHAFYKVIIGDSNAKIGPRRTPEELHIGTHGEMNGFAGYGIAANGLILCKVSQKVEKAVRSYGQGQHFSAKMRATE</sequence>
<accession>A0ABR1EK88</accession>
<organism evidence="1 2">
    <name type="scientific">Necator americanus</name>
    <name type="common">Human hookworm</name>
    <dbReference type="NCBI Taxonomy" id="51031"/>
    <lineage>
        <taxon>Eukaryota</taxon>
        <taxon>Metazoa</taxon>
        <taxon>Ecdysozoa</taxon>
        <taxon>Nematoda</taxon>
        <taxon>Chromadorea</taxon>
        <taxon>Rhabditida</taxon>
        <taxon>Rhabditina</taxon>
        <taxon>Rhabditomorpha</taxon>
        <taxon>Strongyloidea</taxon>
        <taxon>Ancylostomatidae</taxon>
        <taxon>Bunostominae</taxon>
        <taxon>Necator</taxon>
    </lineage>
</organism>
<dbReference type="EMBL" id="JAVFWL010000006">
    <property type="protein sequence ID" value="KAK6763086.1"/>
    <property type="molecule type" value="Genomic_DNA"/>
</dbReference>
<gene>
    <name evidence="1" type="primary">Necator_chrX.g23862</name>
    <name evidence="1" type="ORF">RB195_023697</name>
</gene>
<dbReference type="Proteomes" id="UP001303046">
    <property type="component" value="Unassembled WGS sequence"/>
</dbReference>
<protein>
    <submittedName>
        <fullName evidence="1">Uncharacterized protein</fullName>
    </submittedName>
</protein>
<name>A0ABR1EK88_NECAM</name>
<proteinExistence type="predicted"/>
<comment type="caution">
    <text evidence="1">The sequence shown here is derived from an EMBL/GenBank/DDBJ whole genome shotgun (WGS) entry which is preliminary data.</text>
</comment>
<evidence type="ECO:0000313" key="2">
    <source>
        <dbReference type="Proteomes" id="UP001303046"/>
    </source>
</evidence>
<evidence type="ECO:0000313" key="1">
    <source>
        <dbReference type="EMBL" id="KAK6763086.1"/>
    </source>
</evidence>